<evidence type="ECO:0000313" key="2">
    <source>
        <dbReference type="EMBL" id="KLN59506.1"/>
    </source>
</evidence>
<dbReference type="EMBL" id="LAQL01000014">
    <property type="protein sequence ID" value="KLN59506.1"/>
    <property type="molecule type" value="Genomic_DNA"/>
</dbReference>
<dbReference type="Proteomes" id="UP000035444">
    <property type="component" value="Unassembled WGS sequence"/>
</dbReference>
<name>A0A0H2MBE8_9PROT</name>
<protein>
    <recommendedName>
        <fullName evidence="1">Putative zinc-finger domain-containing protein</fullName>
    </recommendedName>
</protein>
<proteinExistence type="predicted"/>
<dbReference type="AlphaFoldDB" id="A0A0H2MBE8"/>
<evidence type="ECO:0000259" key="1">
    <source>
        <dbReference type="Pfam" id="PF13490"/>
    </source>
</evidence>
<dbReference type="PATRIC" id="fig|1489064.4.peg.448"/>
<comment type="caution">
    <text evidence="2">The sequence shown here is derived from an EMBL/GenBank/DDBJ whole genome shotgun (WGS) entry which is preliminary data.</text>
</comment>
<dbReference type="RefSeq" id="WP_047765482.1">
    <property type="nucleotide sequence ID" value="NZ_LAQL01000014.1"/>
</dbReference>
<evidence type="ECO:0000313" key="3">
    <source>
        <dbReference type="Proteomes" id="UP000035444"/>
    </source>
</evidence>
<gene>
    <name evidence="2" type="ORF">WH96_17280</name>
</gene>
<sequence length="267" mass="29999">MSKNRFTGSELLHAYVDGELNPEEKLRVEQWLETHPDDAQMVVEWQKQNQGLNDLFASKIDEPIPQHISTNNELHHTPPKSRSASSFGSQIAASFLILSIGIAGGWFGQDYFNGSITDPTVITATTQNFAQPAMEAHWVYTPEIRHPVEVGKSEQIHLAKWLSYRLEAPLSIPDLTTLGFDLMGGRLLPSGTGPAAQFMYESKEGSRITIYLTKSLNNDKEETAFQFNQTGSTRAFYWYSDALGYAVIGDIERNELLKIVNNVYQQL</sequence>
<dbReference type="InterPro" id="IPR027383">
    <property type="entry name" value="Znf_put"/>
</dbReference>
<organism evidence="2 3">
    <name type="scientific">Kiloniella spongiae</name>
    <dbReference type="NCBI Taxonomy" id="1489064"/>
    <lineage>
        <taxon>Bacteria</taxon>
        <taxon>Pseudomonadati</taxon>
        <taxon>Pseudomonadota</taxon>
        <taxon>Alphaproteobacteria</taxon>
        <taxon>Rhodospirillales</taxon>
        <taxon>Kiloniellaceae</taxon>
        <taxon>Kiloniella</taxon>
    </lineage>
</organism>
<accession>A0A0H2MBE8</accession>
<keyword evidence="3" id="KW-1185">Reference proteome</keyword>
<dbReference type="OrthoDB" id="7187254at2"/>
<dbReference type="Pfam" id="PF13490">
    <property type="entry name" value="zf-HC2"/>
    <property type="match status" value="1"/>
</dbReference>
<dbReference type="STRING" id="1489064.WH96_17280"/>
<reference evidence="2 3" key="1">
    <citation type="submission" date="2015-03" db="EMBL/GenBank/DDBJ databases">
        <title>Genome Sequence of Kiloniella spongiae MEBiC09566, isolated from a marine sponge.</title>
        <authorList>
            <person name="Shao Z."/>
            <person name="Wang L."/>
            <person name="Li X."/>
        </authorList>
    </citation>
    <scope>NUCLEOTIDE SEQUENCE [LARGE SCALE GENOMIC DNA]</scope>
    <source>
        <strain evidence="2 3">MEBiC09566</strain>
    </source>
</reference>
<feature type="domain" description="Putative zinc-finger" evidence="1">
    <location>
        <begin position="10"/>
        <end position="30"/>
    </location>
</feature>